<dbReference type="OrthoDB" id="9800709at2"/>
<dbReference type="InterPro" id="IPR016462">
    <property type="entry name" value="ModE"/>
</dbReference>
<evidence type="ECO:0000256" key="6">
    <source>
        <dbReference type="PIRSR" id="PIRSR005763-1"/>
    </source>
</evidence>
<gene>
    <name evidence="8" type="ORF">DFR45_103106</name>
</gene>
<dbReference type="InterPro" id="IPR004606">
    <property type="entry name" value="Mop_domain"/>
</dbReference>
<reference evidence="8 9" key="1">
    <citation type="submission" date="2018-07" db="EMBL/GenBank/DDBJ databases">
        <title>Genomic Encyclopedia of Type Strains, Phase IV (KMG-IV): sequencing the most valuable type-strain genomes for metagenomic binning, comparative biology and taxonomic classification.</title>
        <authorList>
            <person name="Goeker M."/>
        </authorList>
    </citation>
    <scope>NUCLEOTIDE SEQUENCE [LARGE SCALE GENOMIC DNA]</scope>
    <source>
        <strain evidence="8 9">DSM 100911</strain>
    </source>
</reference>
<evidence type="ECO:0000259" key="7">
    <source>
        <dbReference type="PROSITE" id="PS51866"/>
    </source>
</evidence>
<dbReference type="Proteomes" id="UP000252174">
    <property type="component" value="Unassembled WGS sequence"/>
</dbReference>
<evidence type="ECO:0000256" key="1">
    <source>
        <dbReference type="ARBA" id="ARBA00008110"/>
    </source>
</evidence>
<dbReference type="AlphaFoldDB" id="A0A369AL76"/>
<feature type="region of interest" description="Required for dimer formation and molybdate binding" evidence="6">
    <location>
        <begin position="133"/>
        <end position="141"/>
    </location>
</feature>
<dbReference type="Pfam" id="PF03459">
    <property type="entry name" value="TOBE"/>
    <property type="match status" value="2"/>
</dbReference>
<dbReference type="GO" id="GO:0030151">
    <property type="term" value="F:molybdenum ion binding"/>
    <property type="evidence" value="ECO:0007669"/>
    <property type="project" value="UniProtKB-UniRule"/>
</dbReference>
<keyword evidence="4" id="KW-0677">Repeat</keyword>
<accession>A0A369AL76</accession>
<dbReference type="InterPro" id="IPR036390">
    <property type="entry name" value="WH_DNA-bd_sf"/>
</dbReference>
<comment type="similarity">
    <text evidence="1 5">Belongs to the ModE family.</text>
</comment>
<evidence type="ECO:0000256" key="5">
    <source>
        <dbReference type="PIRNR" id="PIRNR005763"/>
    </source>
</evidence>
<dbReference type="PANTHER" id="PTHR30432:SF1">
    <property type="entry name" value="DNA-BINDING TRANSCRIPTIONAL DUAL REGULATOR MODE"/>
    <property type="match status" value="1"/>
</dbReference>
<organism evidence="8 9">
    <name type="scientific">Extensimonas vulgaris</name>
    <dbReference type="NCBI Taxonomy" id="1031594"/>
    <lineage>
        <taxon>Bacteria</taxon>
        <taxon>Pseudomonadati</taxon>
        <taxon>Pseudomonadota</taxon>
        <taxon>Betaproteobacteria</taxon>
        <taxon>Burkholderiales</taxon>
        <taxon>Comamonadaceae</taxon>
        <taxon>Extensimonas</taxon>
    </lineage>
</organism>
<dbReference type="NCBIfam" id="TIGR00637">
    <property type="entry name" value="ModE_repress"/>
    <property type="match status" value="1"/>
</dbReference>
<dbReference type="InterPro" id="IPR036388">
    <property type="entry name" value="WH-like_DNA-bd_sf"/>
</dbReference>
<dbReference type="PANTHER" id="PTHR30432">
    <property type="entry name" value="TRANSCRIPTIONAL REGULATOR MODE"/>
    <property type="match status" value="1"/>
</dbReference>
<evidence type="ECO:0000256" key="3">
    <source>
        <dbReference type="ARBA" id="ARBA00022505"/>
    </source>
</evidence>
<dbReference type="InterPro" id="IPR003725">
    <property type="entry name" value="ModE-bd_N"/>
</dbReference>
<dbReference type="Gene3D" id="2.40.50.100">
    <property type="match status" value="2"/>
</dbReference>
<dbReference type="Gene3D" id="1.10.10.10">
    <property type="entry name" value="Winged helix-like DNA-binding domain superfamily/Winged helix DNA-binding domain"/>
    <property type="match status" value="1"/>
</dbReference>
<name>A0A369AL76_9BURK</name>
<dbReference type="InterPro" id="IPR000847">
    <property type="entry name" value="LysR_HTH_N"/>
</dbReference>
<dbReference type="SUPFAM" id="SSF50331">
    <property type="entry name" value="MOP-like"/>
    <property type="match status" value="2"/>
</dbReference>
<dbReference type="NCBIfam" id="TIGR00638">
    <property type="entry name" value="Mop"/>
    <property type="match status" value="2"/>
</dbReference>
<dbReference type="InterPro" id="IPR008995">
    <property type="entry name" value="Mo/tungstate-bd_C_term_dom"/>
</dbReference>
<protein>
    <submittedName>
        <fullName evidence="8">Molybdate transport system regulatory protein</fullName>
    </submittedName>
</protein>
<evidence type="ECO:0000256" key="4">
    <source>
        <dbReference type="ARBA" id="ARBA00022737"/>
    </source>
</evidence>
<proteinExistence type="inferred from homology"/>
<evidence type="ECO:0000256" key="2">
    <source>
        <dbReference type="ARBA" id="ARBA00022448"/>
    </source>
</evidence>
<evidence type="ECO:0000313" key="9">
    <source>
        <dbReference type="Proteomes" id="UP000252174"/>
    </source>
</evidence>
<keyword evidence="2 5" id="KW-0813">Transport</keyword>
<dbReference type="InterPro" id="IPR005116">
    <property type="entry name" value="Transp-assoc_OB_typ1"/>
</dbReference>
<dbReference type="EMBL" id="QPJU01000003">
    <property type="protein sequence ID" value="RCX10122.1"/>
    <property type="molecule type" value="Genomic_DNA"/>
</dbReference>
<dbReference type="SUPFAM" id="SSF46785">
    <property type="entry name" value="Winged helix' DNA-binding domain"/>
    <property type="match status" value="1"/>
</dbReference>
<feature type="domain" description="Mop" evidence="7">
    <location>
        <begin position="132"/>
        <end position="199"/>
    </location>
</feature>
<dbReference type="GO" id="GO:0015689">
    <property type="term" value="P:molybdate ion transport"/>
    <property type="evidence" value="ECO:0007669"/>
    <property type="project" value="UniProtKB-UniRule"/>
</dbReference>
<sequence>MSQSNKLIGRLALETELGPFLGATRIRLLEAIGEHGSISQAAKAVPLSYKAAWDAVDAMNNLAHEPLVLRSTGGARGGGTRLTDYGRKVIALYRAVEQEYQGALDRLAGQMQALNVDDVHQFQTLLRRMAVRTSARNQFVGTVAGLHDGGGVDFEVRIALDAQTELTALITRASADNLGLALGQEVVALVKSSSLLLCTAGMGLLSARNQLWGEVSHIHEGTVSAEVSLALAGGKTVTAVLTRTSVENLGLAPGVRACAVFKASSVILAALG</sequence>
<dbReference type="PIRSF" id="PIRSF005763">
    <property type="entry name" value="Txn_reg_ModE"/>
    <property type="match status" value="1"/>
</dbReference>
<dbReference type="PROSITE" id="PS51866">
    <property type="entry name" value="MOP"/>
    <property type="match status" value="2"/>
</dbReference>
<feature type="domain" description="Mop" evidence="7">
    <location>
        <begin position="204"/>
        <end position="270"/>
    </location>
</feature>
<keyword evidence="3 5" id="KW-0500">Molybdenum</keyword>
<dbReference type="RefSeq" id="WP_114482817.1">
    <property type="nucleotide sequence ID" value="NZ_QPJU01000003.1"/>
</dbReference>
<evidence type="ECO:0000313" key="8">
    <source>
        <dbReference type="EMBL" id="RCX10122.1"/>
    </source>
</evidence>
<dbReference type="InterPro" id="IPR051815">
    <property type="entry name" value="Molybdate_resp_trans_reg"/>
</dbReference>
<dbReference type="GO" id="GO:0003700">
    <property type="term" value="F:DNA-binding transcription factor activity"/>
    <property type="evidence" value="ECO:0007669"/>
    <property type="project" value="InterPro"/>
</dbReference>
<dbReference type="Pfam" id="PF00126">
    <property type="entry name" value="HTH_1"/>
    <property type="match status" value="1"/>
</dbReference>
<comment type="caution">
    <text evidence="8">The sequence shown here is derived from an EMBL/GenBank/DDBJ whole genome shotgun (WGS) entry which is preliminary data.</text>
</comment>
<keyword evidence="9" id="KW-1185">Reference proteome</keyword>